<evidence type="ECO:0000259" key="2">
    <source>
        <dbReference type="Pfam" id="PF02729"/>
    </source>
</evidence>
<evidence type="ECO:0000256" key="1">
    <source>
        <dbReference type="ARBA" id="ARBA00022679"/>
    </source>
</evidence>
<dbReference type="PROSITE" id="PS00097">
    <property type="entry name" value="CARBAMOYLTRANSFERASE"/>
    <property type="match status" value="1"/>
</dbReference>
<dbReference type="InterPro" id="IPR006130">
    <property type="entry name" value="Asp/Orn_carbamoylTrfase"/>
</dbReference>
<accession>A0A444J7N1</accession>
<gene>
    <name evidence="3" type="ORF">VT98_10834</name>
</gene>
<dbReference type="SUPFAM" id="SSF53671">
    <property type="entry name" value="Aspartate/ornithine carbamoyltransferase"/>
    <property type="match status" value="1"/>
</dbReference>
<dbReference type="GO" id="GO:0042450">
    <property type="term" value="P:L-arginine biosynthetic process via ornithine"/>
    <property type="evidence" value="ECO:0007669"/>
    <property type="project" value="TreeGrafter"/>
</dbReference>
<dbReference type="EMBL" id="MTKP01000083">
    <property type="protein sequence ID" value="RWX49067.1"/>
    <property type="molecule type" value="Genomic_DNA"/>
</dbReference>
<proteinExistence type="predicted"/>
<dbReference type="Pfam" id="PF02729">
    <property type="entry name" value="OTCace_N"/>
    <property type="match status" value="1"/>
</dbReference>
<dbReference type="InterPro" id="IPR006132">
    <property type="entry name" value="Asp/Orn_carbamoyltranf_P-bd"/>
</dbReference>
<organism evidence="3 4">
    <name type="scientific">Candidatus Electrothrix communis</name>
    <dbReference type="NCBI Taxonomy" id="1859133"/>
    <lineage>
        <taxon>Bacteria</taxon>
        <taxon>Pseudomonadati</taxon>
        <taxon>Thermodesulfobacteriota</taxon>
        <taxon>Desulfobulbia</taxon>
        <taxon>Desulfobulbales</taxon>
        <taxon>Desulfobulbaceae</taxon>
        <taxon>Candidatus Electrothrix</taxon>
    </lineage>
</organism>
<feature type="domain" description="Aspartate/ornithine carbamoyltransferase carbamoyl-P binding" evidence="2">
    <location>
        <begin position="4"/>
        <end position="76"/>
    </location>
</feature>
<feature type="non-terminal residue" evidence="3">
    <location>
        <position position="77"/>
    </location>
</feature>
<evidence type="ECO:0000313" key="4">
    <source>
        <dbReference type="Proteomes" id="UP000288086"/>
    </source>
</evidence>
<dbReference type="InterPro" id="IPR036901">
    <property type="entry name" value="Asp/Orn_carbamoylTrfase_sf"/>
</dbReference>
<dbReference type="GO" id="GO:0019240">
    <property type="term" value="P:citrulline biosynthetic process"/>
    <property type="evidence" value="ECO:0007669"/>
    <property type="project" value="TreeGrafter"/>
</dbReference>
<dbReference type="GO" id="GO:0016597">
    <property type="term" value="F:amino acid binding"/>
    <property type="evidence" value="ECO:0007669"/>
    <property type="project" value="InterPro"/>
</dbReference>
<reference evidence="3 4" key="1">
    <citation type="submission" date="2017-01" db="EMBL/GenBank/DDBJ databases">
        <title>The cable genome- insights into the physiology and evolution of filamentous bacteria capable of sulfide oxidation via long distance electron transfer.</title>
        <authorList>
            <person name="Schreiber L."/>
            <person name="Bjerg J.T."/>
            <person name="Boggild A."/>
            <person name="Van De Vossenberg J."/>
            <person name="Meysman F."/>
            <person name="Nielsen L.P."/>
            <person name="Schramm A."/>
            <person name="Kjeldsen K.U."/>
        </authorList>
    </citation>
    <scope>NUCLEOTIDE SEQUENCE [LARGE SCALE GENOMIC DNA]</scope>
    <source>
        <strain evidence="3">A1</strain>
    </source>
</reference>
<sequence>MTTHLLTLQDFTQIQLQAFLDRAAVLKKEKQNGLRHQQLSGRKICMLFEKPSTRTRVSFEAAMYEMGGQVIFMSAKK</sequence>
<evidence type="ECO:0000313" key="3">
    <source>
        <dbReference type="EMBL" id="RWX49067.1"/>
    </source>
</evidence>
<dbReference type="PANTHER" id="PTHR45753:SF3">
    <property type="entry name" value="ORNITHINE TRANSCARBAMYLASE, MITOCHONDRIAL"/>
    <property type="match status" value="1"/>
</dbReference>
<name>A0A444J7N1_9BACT</name>
<dbReference type="Gene3D" id="3.40.50.1370">
    <property type="entry name" value="Aspartate/ornithine carbamoyltransferase"/>
    <property type="match status" value="1"/>
</dbReference>
<dbReference type="PANTHER" id="PTHR45753">
    <property type="entry name" value="ORNITHINE CARBAMOYLTRANSFERASE, MITOCHONDRIAL"/>
    <property type="match status" value="1"/>
</dbReference>
<dbReference type="GO" id="GO:0004585">
    <property type="term" value="F:ornithine carbamoyltransferase activity"/>
    <property type="evidence" value="ECO:0007669"/>
    <property type="project" value="UniProtKB-EC"/>
</dbReference>
<dbReference type="AlphaFoldDB" id="A0A444J7N1"/>
<keyword evidence="1 3" id="KW-0808">Transferase</keyword>
<comment type="caution">
    <text evidence="3">The sequence shown here is derived from an EMBL/GenBank/DDBJ whole genome shotgun (WGS) entry which is preliminary data.</text>
</comment>
<dbReference type="Proteomes" id="UP000288086">
    <property type="component" value="Unassembled WGS sequence"/>
</dbReference>
<protein>
    <submittedName>
        <fullName evidence="3">Aspartate/ornithine carbamoyltransferase, carbamoyl-P binding domain</fullName>
        <ecNumber evidence="3">2.1.3.3</ecNumber>
    </submittedName>
</protein>
<keyword evidence="4" id="KW-1185">Reference proteome</keyword>
<dbReference type="EC" id="2.1.3.3" evidence="3"/>